<comment type="cofactor">
    <cofactor evidence="6">
        <name>Ca(2+)</name>
        <dbReference type="ChEBI" id="CHEBI:29108"/>
    </cofactor>
    <text evidence="6">Binds 1 Ca(2+) ion per dimer.</text>
</comment>
<dbReference type="RefSeq" id="WP_144247424.1">
    <property type="nucleotide sequence ID" value="NZ_VLPK01000001.1"/>
</dbReference>
<evidence type="ECO:0000256" key="5">
    <source>
        <dbReference type="PIRSR" id="PIRSR001227-1"/>
    </source>
</evidence>
<dbReference type="Proteomes" id="UP000318733">
    <property type="component" value="Unassembled WGS sequence"/>
</dbReference>
<evidence type="ECO:0000256" key="3">
    <source>
        <dbReference type="ARBA" id="ARBA00022801"/>
    </source>
</evidence>
<keyword evidence="4" id="KW-0865">Zymogen</keyword>
<name>A0A556MVN8_9SPHI</name>
<dbReference type="InterPro" id="IPR014395">
    <property type="entry name" value="Pen/GL7ACA/AHL_acylase"/>
</dbReference>
<dbReference type="Gene3D" id="2.30.120.10">
    <property type="match status" value="1"/>
</dbReference>
<keyword evidence="6" id="KW-0479">Metal-binding</keyword>
<keyword evidence="2 7" id="KW-0732">Signal</keyword>
<dbReference type="GO" id="GO:0016811">
    <property type="term" value="F:hydrolase activity, acting on carbon-nitrogen (but not peptide) bonds, in linear amides"/>
    <property type="evidence" value="ECO:0007669"/>
    <property type="project" value="InterPro"/>
</dbReference>
<protein>
    <submittedName>
        <fullName evidence="8">Acylase</fullName>
    </submittedName>
</protein>
<feature type="binding site" evidence="6">
    <location>
        <position position="244"/>
    </location>
    <ligand>
        <name>Ca(2+)</name>
        <dbReference type="ChEBI" id="CHEBI:29108"/>
    </ligand>
</feature>
<sequence length="692" mass="78154">MKRLSLLCLLALVLSVSSLRAQQTKIEWDEWGVPYITASTEKELFFAQGWAQMQAHANLILKLYGISRGKAAAYWGPQYEQSDRLIHNLDFPHIASSFNQSQKPEVKLMMNAFAEGMNAYAKAHPEAIDKDKQMVLPVSAYDINMHSLFIFVTRFTGGGELDQIANWQDVGSNAMAIAPKRSASGNAMLLQNPHLPWGEEFTWFESGLNLNGKLIHGANLVGMPGIGIGFNENLGWTHTNNTLDNADSFDLTLKDGGYLMDGKVQNFTVRPDTIWVKQLDGKLLAKPFKCYNSAFGNIFRMGSKKALAIKMAGMDCPNASLQWWKMANAENFEQFTAALKMQQVPFWNITYADKQGNIFYLFNGEVPKRAYGTFADWDRVIPGNSSKDIWKGYFTYDELPKLKNPVSGWLQNTNDPPWTSTLPREIDKNKYPAYIAPDEMTFRTQQSVNMLMADKSITFEHLLDYKLSTHVLLADRVLDDLLSGIDNNSSPILQESKAVLSKWNRKADGDSKGMLLFYTWAEMFDHNDDRNYTVRWDREHPNTTPNGILDKKRAVTLLENAADTVKKYFGDLSTSWGTYARLKRGKFDLPANGVTGELGVFRVANVWRLSPKMGVVTSGDSYFGVVEFGKKVRAKVLLSYGNSSQKNSAHYGDQLKLFSEKQMRDALVYPEDLQGHVDFTELREGDSFVKKD</sequence>
<dbReference type="Gene3D" id="1.10.1400.10">
    <property type="match status" value="1"/>
</dbReference>
<dbReference type="GO" id="GO:0017000">
    <property type="term" value="P:antibiotic biosynthetic process"/>
    <property type="evidence" value="ECO:0007669"/>
    <property type="project" value="InterPro"/>
</dbReference>
<dbReference type="InterPro" id="IPR043147">
    <property type="entry name" value="Penicillin_amidase_A-knob"/>
</dbReference>
<dbReference type="AlphaFoldDB" id="A0A556MVN8"/>
<dbReference type="CDD" id="cd01936">
    <property type="entry name" value="Ntn_CA"/>
    <property type="match status" value="1"/>
</dbReference>
<evidence type="ECO:0000256" key="6">
    <source>
        <dbReference type="PIRSR" id="PIRSR001227-2"/>
    </source>
</evidence>
<dbReference type="InterPro" id="IPR002692">
    <property type="entry name" value="S45"/>
</dbReference>
<keyword evidence="6" id="KW-0106">Calcium</keyword>
<dbReference type="InterPro" id="IPR029055">
    <property type="entry name" value="Ntn_hydrolases_N"/>
</dbReference>
<evidence type="ECO:0000256" key="1">
    <source>
        <dbReference type="ARBA" id="ARBA00006586"/>
    </source>
</evidence>
<dbReference type="OrthoDB" id="9759796at2"/>
<comment type="similarity">
    <text evidence="1">Belongs to the peptidase S45 family.</text>
</comment>
<dbReference type="InterPro" id="IPR023343">
    <property type="entry name" value="Penicillin_amidase_dom1"/>
</dbReference>
<accession>A0A556MVN8</accession>
<dbReference type="Pfam" id="PF01804">
    <property type="entry name" value="Penicil_amidase"/>
    <property type="match status" value="1"/>
</dbReference>
<dbReference type="EMBL" id="VLPK01000001">
    <property type="protein sequence ID" value="TSJ43859.1"/>
    <property type="molecule type" value="Genomic_DNA"/>
</dbReference>
<feature type="signal peptide" evidence="7">
    <location>
        <begin position="1"/>
        <end position="21"/>
    </location>
</feature>
<dbReference type="GO" id="GO:0046872">
    <property type="term" value="F:metal ion binding"/>
    <property type="evidence" value="ECO:0007669"/>
    <property type="project" value="UniProtKB-KW"/>
</dbReference>
<organism evidence="8 9">
    <name type="scientific">Mucilaginibacter corticis</name>
    <dbReference type="NCBI Taxonomy" id="2597670"/>
    <lineage>
        <taxon>Bacteria</taxon>
        <taxon>Pseudomonadati</taxon>
        <taxon>Bacteroidota</taxon>
        <taxon>Sphingobacteriia</taxon>
        <taxon>Sphingobacteriales</taxon>
        <taxon>Sphingobacteriaceae</taxon>
        <taxon>Mucilaginibacter</taxon>
    </lineage>
</organism>
<dbReference type="SUPFAM" id="SSF56235">
    <property type="entry name" value="N-terminal nucleophile aminohydrolases (Ntn hydrolases)"/>
    <property type="match status" value="1"/>
</dbReference>
<evidence type="ECO:0000313" key="8">
    <source>
        <dbReference type="EMBL" id="TSJ43859.1"/>
    </source>
</evidence>
<feature type="binding site" evidence="6">
    <location>
        <position position="247"/>
    </location>
    <ligand>
        <name>Ca(2+)</name>
        <dbReference type="ChEBI" id="CHEBI:29108"/>
    </ligand>
</feature>
<feature type="active site" description="Nucleophile" evidence="5">
    <location>
        <position position="172"/>
    </location>
</feature>
<keyword evidence="9" id="KW-1185">Reference proteome</keyword>
<keyword evidence="3" id="KW-0378">Hydrolase</keyword>
<proteinExistence type="inferred from homology"/>
<comment type="caution">
    <text evidence="8">The sequence shown here is derived from an EMBL/GenBank/DDBJ whole genome shotgun (WGS) entry which is preliminary data.</text>
</comment>
<dbReference type="PANTHER" id="PTHR34218:SF3">
    <property type="entry name" value="ACYL-HOMOSERINE LACTONE ACYLASE PVDQ"/>
    <property type="match status" value="1"/>
</dbReference>
<dbReference type="PIRSF" id="PIRSF001227">
    <property type="entry name" value="Pen_acylase"/>
    <property type="match status" value="1"/>
</dbReference>
<dbReference type="Gene3D" id="3.60.20.10">
    <property type="entry name" value="Glutamine Phosphoribosylpyrophosphate, subunit 1, domain 1"/>
    <property type="match status" value="1"/>
</dbReference>
<reference evidence="8 9" key="1">
    <citation type="submission" date="2019-07" db="EMBL/GenBank/DDBJ databases">
        <authorList>
            <person name="Huq M.A."/>
        </authorList>
    </citation>
    <scope>NUCLEOTIDE SEQUENCE [LARGE SCALE GENOMIC DNA]</scope>
    <source>
        <strain evidence="8 9">MAH-19</strain>
    </source>
</reference>
<evidence type="ECO:0000256" key="7">
    <source>
        <dbReference type="SAM" id="SignalP"/>
    </source>
</evidence>
<evidence type="ECO:0000256" key="2">
    <source>
        <dbReference type="ARBA" id="ARBA00022729"/>
    </source>
</evidence>
<feature type="chain" id="PRO_5021793174" evidence="7">
    <location>
        <begin position="22"/>
        <end position="692"/>
    </location>
</feature>
<dbReference type="InterPro" id="IPR043146">
    <property type="entry name" value="Penicillin_amidase_N_B-knob"/>
</dbReference>
<dbReference type="PANTHER" id="PTHR34218">
    <property type="entry name" value="PEPTIDASE S45 PENICILLIN AMIDASE"/>
    <property type="match status" value="1"/>
</dbReference>
<evidence type="ECO:0000313" key="9">
    <source>
        <dbReference type="Proteomes" id="UP000318733"/>
    </source>
</evidence>
<evidence type="ECO:0000256" key="4">
    <source>
        <dbReference type="ARBA" id="ARBA00023145"/>
    </source>
</evidence>
<dbReference type="Gene3D" id="1.10.439.10">
    <property type="entry name" value="Penicillin Amidohydrolase, domain 1"/>
    <property type="match status" value="1"/>
</dbReference>
<gene>
    <name evidence="8" type="ORF">FO440_06645</name>
</gene>